<dbReference type="EMBL" id="CYRX01000031">
    <property type="protein sequence ID" value="CUH61083.1"/>
    <property type="molecule type" value="Genomic_DNA"/>
</dbReference>
<dbReference type="InterPro" id="IPR050807">
    <property type="entry name" value="TransReg_Diox_bact_type"/>
</dbReference>
<dbReference type="SMART" id="SM00530">
    <property type="entry name" value="HTH_XRE"/>
    <property type="match status" value="1"/>
</dbReference>
<reference evidence="3 4" key="1">
    <citation type="submission" date="2015-09" db="EMBL/GenBank/DDBJ databases">
        <authorList>
            <consortium name="Swine Surveillance"/>
        </authorList>
    </citation>
    <scope>NUCLEOTIDE SEQUENCE [LARGE SCALE GENOMIC DNA]</scope>
    <source>
        <strain evidence="3 4">CECT 5294</strain>
    </source>
</reference>
<evidence type="ECO:0000313" key="3">
    <source>
        <dbReference type="EMBL" id="CUH61083.1"/>
    </source>
</evidence>
<organism evidence="3 4">
    <name type="scientific">Thalassobacter stenotrophicus</name>
    <dbReference type="NCBI Taxonomy" id="266809"/>
    <lineage>
        <taxon>Bacteria</taxon>
        <taxon>Pseudomonadati</taxon>
        <taxon>Pseudomonadota</taxon>
        <taxon>Alphaproteobacteria</taxon>
        <taxon>Rhodobacterales</taxon>
        <taxon>Roseobacteraceae</taxon>
        <taxon>Thalassobacter</taxon>
    </lineage>
</organism>
<proteinExistence type="predicted"/>
<dbReference type="InterPro" id="IPR010982">
    <property type="entry name" value="Lambda_DNA-bd_dom_sf"/>
</dbReference>
<dbReference type="AlphaFoldDB" id="A0A0P1F0L2"/>
<dbReference type="Pfam" id="PF13560">
    <property type="entry name" value="HTH_31"/>
    <property type="match status" value="1"/>
</dbReference>
<dbReference type="InterPro" id="IPR013096">
    <property type="entry name" value="Cupin_2"/>
</dbReference>
<dbReference type="Gene3D" id="2.60.120.10">
    <property type="entry name" value="Jelly Rolls"/>
    <property type="match status" value="1"/>
</dbReference>
<dbReference type="CDD" id="cd00093">
    <property type="entry name" value="HTH_XRE"/>
    <property type="match status" value="1"/>
</dbReference>
<dbReference type="InterPro" id="IPR001387">
    <property type="entry name" value="Cro/C1-type_HTH"/>
</dbReference>
<dbReference type="GO" id="GO:0003700">
    <property type="term" value="F:DNA-binding transcription factor activity"/>
    <property type="evidence" value="ECO:0007669"/>
    <property type="project" value="TreeGrafter"/>
</dbReference>
<dbReference type="SUPFAM" id="SSF51182">
    <property type="entry name" value="RmlC-like cupins"/>
    <property type="match status" value="1"/>
</dbReference>
<dbReference type="InterPro" id="IPR011051">
    <property type="entry name" value="RmlC_Cupin_sf"/>
</dbReference>
<dbReference type="CDD" id="cd02209">
    <property type="entry name" value="cupin_XRE_C"/>
    <property type="match status" value="1"/>
</dbReference>
<dbReference type="PANTHER" id="PTHR46797:SF2">
    <property type="entry name" value="TRANSCRIPTIONAL REGULATOR"/>
    <property type="match status" value="1"/>
</dbReference>
<dbReference type="SUPFAM" id="SSF47413">
    <property type="entry name" value="lambda repressor-like DNA-binding domains"/>
    <property type="match status" value="1"/>
</dbReference>
<evidence type="ECO:0000259" key="2">
    <source>
        <dbReference type="PROSITE" id="PS50943"/>
    </source>
</evidence>
<dbReference type="GO" id="GO:0003677">
    <property type="term" value="F:DNA binding"/>
    <property type="evidence" value="ECO:0007669"/>
    <property type="project" value="UniProtKB-KW"/>
</dbReference>
<name>A0A0P1F0L2_9RHOB</name>
<dbReference type="GO" id="GO:0005829">
    <property type="term" value="C:cytosol"/>
    <property type="evidence" value="ECO:0007669"/>
    <property type="project" value="TreeGrafter"/>
</dbReference>
<dbReference type="Gene3D" id="1.10.260.40">
    <property type="entry name" value="lambda repressor-like DNA-binding domains"/>
    <property type="match status" value="1"/>
</dbReference>
<dbReference type="InterPro" id="IPR014710">
    <property type="entry name" value="RmlC-like_jellyroll"/>
</dbReference>
<keyword evidence="1 3" id="KW-0238">DNA-binding</keyword>
<accession>A0A0P1F0L2</accession>
<dbReference type="PROSITE" id="PS50943">
    <property type="entry name" value="HTH_CROC1"/>
    <property type="match status" value="1"/>
</dbReference>
<gene>
    <name evidence="3" type="ORF">THS5294_02383</name>
</gene>
<feature type="domain" description="HTH cro/C1-type" evidence="2">
    <location>
        <begin position="24"/>
        <end position="78"/>
    </location>
</feature>
<dbReference type="PANTHER" id="PTHR46797">
    <property type="entry name" value="HTH-TYPE TRANSCRIPTIONAL REGULATOR"/>
    <property type="match status" value="1"/>
</dbReference>
<evidence type="ECO:0000256" key="1">
    <source>
        <dbReference type="ARBA" id="ARBA00023125"/>
    </source>
</evidence>
<sequence>MRVGEARLSDTAESLKSIYLGADLRALRKSRGLTLQDVADRLGKSVGWLSQVERDISRPEDADMVHLADLLDVPVGLLTPVSEEGVIVRKDGRRAIGERIAGLTEELVSPDLTDAFEVIHSTFAPGVSRSDEVLRPTQEIAYLVSGRLDIWINGTRHTLTPGDSARIRAQSFRWANPYDVPAIALWVIAPPVY</sequence>
<dbReference type="Proteomes" id="UP000051298">
    <property type="component" value="Unassembled WGS sequence"/>
</dbReference>
<evidence type="ECO:0000313" key="4">
    <source>
        <dbReference type="Proteomes" id="UP000051298"/>
    </source>
</evidence>
<protein>
    <submittedName>
        <fullName evidence="3">DNA-binding transcriptional repressor PuuR</fullName>
    </submittedName>
</protein>
<dbReference type="STRING" id="266809.PM03_11085"/>
<dbReference type="eggNOG" id="COG1396">
    <property type="taxonomic scope" value="Bacteria"/>
</dbReference>
<dbReference type="Pfam" id="PF07883">
    <property type="entry name" value="Cupin_2"/>
    <property type="match status" value="1"/>
</dbReference>